<sequence length="55" mass="6249">MARVEPDKLLARTEVRASDGMHKLKKVEARSANDEELKLTDTLTYFTRDTQAAKV</sequence>
<name>A0A183FII7_HELPZ</name>
<protein>
    <submittedName>
        <fullName evidence="3">Outer membrane lipoprotein-sorting protein</fullName>
    </submittedName>
</protein>
<proteinExistence type="predicted"/>
<reference evidence="3" key="2">
    <citation type="submission" date="2019-09" db="UniProtKB">
        <authorList>
            <consortium name="WormBaseParasite"/>
        </authorList>
    </citation>
    <scope>IDENTIFICATION</scope>
</reference>
<dbReference type="AlphaFoldDB" id="A0A183FII7"/>
<reference evidence="1 2" key="1">
    <citation type="submission" date="2018-11" db="EMBL/GenBank/DDBJ databases">
        <authorList>
            <consortium name="Pathogen Informatics"/>
        </authorList>
    </citation>
    <scope>NUCLEOTIDE SEQUENCE [LARGE SCALE GENOMIC DNA]</scope>
</reference>
<gene>
    <name evidence="1" type="ORF">HPBE_LOCUS6711</name>
</gene>
<accession>A0A183FII7</accession>
<organism evidence="2 3">
    <name type="scientific">Heligmosomoides polygyrus</name>
    <name type="common">Parasitic roundworm</name>
    <dbReference type="NCBI Taxonomy" id="6339"/>
    <lineage>
        <taxon>Eukaryota</taxon>
        <taxon>Metazoa</taxon>
        <taxon>Ecdysozoa</taxon>
        <taxon>Nematoda</taxon>
        <taxon>Chromadorea</taxon>
        <taxon>Rhabditida</taxon>
        <taxon>Rhabditina</taxon>
        <taxon>Rhabditomorpha</taxon>
        <taxon>Strongyloidea</taxon>
        <taxon>Heligmosomidae</taxon>
        <taxon>Heligmosomoides</taxon>
    </lineage>
</organism>
<dbReference type="WBParaSite" id="HPBE_0000671001-mRNA-1">
    <property type="protein sequence ID" value="HPBE_0000671001-mRNA-1"/>
    <property type="gene ID" value="HPBE_0000671001"/>
</dbReference>
<dbReference type="OrthoDB" id="5791577at2759"/>
<evidence type="ECO:0000313" key="3">
    <source>
        <dbReference type="WBParaSite" id="HPBE_0000671001-mRNA-1"/>
    </source>
</evidence>
<dbReference type="Proteomes" id="UP000050761">
    <property type="component" value="Unassembled WGS sequence"/>
</dbReference>
<dbReference type="EMBL" id="UZAH01025723">
    <property type="protein sequence ID" value="VDO69373.1"/>
    <property type="molecule type" value="Genomic_DNA"/>
</dbReference>
<evidence type="ECO:0000313" key="2">
    <source>
        <dbReference type="Proteomes" id="UP000050761"/>
    </source>
</evidence>
<evidence type="ECO:0000313" key="1">
    <source>
        <dbReference type="EMBL" id="VDO69373.1"/>
    </source>
</evidence>
<accession>A0A3P7YX17</accession>
<keyword evidence="2" id="KW-1185">Reference proteome</keyword>